<dbReference type="EMBL" id="CAJOBO010000671">
    <property type="protein sequence ID" value="CAF4269471.1"/>
    <property type="molecule type" value="Genomic_DNA"/>
</dbReference>
<feature type="domain" description="TGF-beta family profile" evidence="7">
    <location>
        <begin position="270"/>
        <end position="384"/>
    </location>
</feature>
<dbReference type="Pfam" id="PF00019">
    <property type="entry name" value="TGF_beta"/>
    <property type="match status" value="1"/>
</dbReference>
<evidence type="ECO:0000313" key="10">
    <source>
        <dbReference type="EMBL" id="CAF4476770.1"/>
    </source>
</evidence>
<dbReference type="EMBL" id="CAJNYD010000062">
    <property type="protein sequence ID" value="CAF3202720.1"/>
    <property type="molecule type" value="Genomic_DNA"/>
</dbReference>
<dbReference type="InterPro" id="IPR029034">
    <property type="entry name" value="Cystine-knot_cytokine"/>
</dbReference>
<protein>
    <recommendedName>
        <fullName evidence="7">TGF-beta family profile domain-containing protein</fullName>
    </recommendedName>
</protein>
<evidence type="ECO:0000313" key="11">
    <source>
        <dbReference type="Proteomes" id="UP000663851"/>
    </source>
</evidence>
<dbReference type="Proteomes" id="UP000663848">
    <property type="component" value="Unassembled WGS sequence"/>
</dbReference>
<dbReference type="GO" id="GO:0008083">
    <property type="term" value="F:growth factor activity"/>
    <property type="evidence" value="ECO:0007669"/>
    <property type="project" value="UniProtKB-KW"/>
</dbReference>
<proteinExistence type="inferred from homology"/>
<dbReference type="AlphaFoldDB" id="A0A820FU58"/>
<dbReference type="Proteomes" id="UP000663833">
    <property type="component" value="Unassembled WGS sequence"/>
</dbReference>
<comment type="subcellular location">
    <subcellularLocation>
        <location evidence="1">Secreted</location>
    </subcellularLocation>
</comment>
<dbReference type="SMART" id="SM00204">
    <property type="entry name" value="TGFB"/>
    <property type="match status" value="1"/>
</dbReference>
<evidence type="ECO:0000256" key="1">
    <source>
        <dbReference type="ARBA" id="ARBA00004613"/>
    </source>
</evidence>
<keyword evidence="3" id="KW-0964">Secreted</keyword>
<dbReference type="CDD" id="cd13756">
    <property type="entry name" value="TGF_beta_BMPs_GDFs"/>
    <property type="match status" value="1"/>
</dbReference>
<dbReference type="EMBL" id="CAJOBR010000179">
    <property type="protein sequence ID" value="CAF4476770.1"/>
    <property type="molecule type" value="Genomic_DNA"/>
</dbReference>
<dbReference type="GO" id="GO:0005615">
    <property type="term" value="C:extracellular space"/>
    <property type="evidence" value="ECO:0007669"/>
    <property type="project" value="TreeGrafter"/>
</dbReference>
<reference evidence="9" key="1">
    <citation type="submission" date="2021-02" db="EMBL/GenBank/DDBJ databases">
        <authorList>
            <person name="Nowell W R."/>
        </authorList>
    </citation>
    <scope>NUCLEOTIDE SEQUENCE</scope>
</reference>
<dbReference type="SUPFAM" id="SSF57501">
    <property type="entry name" value="Cystine-knot cytokines"/>
    <property type="match status" value="1"/>
</dbReference>
<evidence type="ECO:0000313" key="9">
    <source>
        <dbReference type="EMBL" id="CAF4269471.1"/>
    </source>
</evidence>
<dbReference type="GO" id="GO:0005125">
    <property type="term" value="F:cytokine activity"/>
    <property type="evidence" value="ECO:0007669"/>
    <property type="project" value="TreeGrafter"/>
</dbReference>
<evidence type="ECO:0000256" key="2">
    <source>
        <dbReference type="ARBA" id="ARBA00006656"/>
    </source>
</evidence>
<sequence length="384" mass="45184">MIMLTIQYLIILIIVQVCHLFVLLDVSSKSNILKYNEDQPSSLSATNRYYTINNTSSSSLIDYMRTLYEQEKQNDIKSDYNLIRALVPRIVEIDNVTMYVFDLNVIRRTESIYAVSLHFYKRRTRWPILYSLNEIYSSHRLSSLSAQIQLEPDSYGWQSFPIGDVIQRQINYLTIPKKSEYFGITFKPTVTTKNQRRNIIELEKFSVYTPFLIMYSNDSKPTNVFEEFIPKSFEEDIQSYEQFEKEVNKRNRLRRFIEEKQFTLDSNAFLSNWNDSISTLESETCSVKPFVIDFSDLGFASWMIEPKNFMANLCSGSCQTKLMTNHAFLEYFLQRLGVRNDLNLPKAGCVPERYAPLTVFYKSSDYNYLIRRLPNMIVEACHCR</sequence>
<dbReference type="PROSITE" id="PS00250">
    <property type="entry name" value="TGF_BETA_1"/>
    <property type="match status" value="1"/>
</dbReference>
<dbReference type="Proteomes" id="UP000663851">
    <property type="component" value="Unassembled WGS sequence"/>
</dbReference>
<evidence type="ECO:0000256" key="5">
    <source>
        <dbReference type="ARBA" id="ARBA00023157"/>
    </source>
</evidence>
<dbReference type="PANTHER" id="PTHR11848">
    <property type="entry name" value="TGF-BETA FAMILY"/>
    <property type="match status" value="1"/>
</dbReference>
<evidence type="ECO:0000256" key="3">
    <source>
        <dbReference type="ARBA" id="ARBA00022525"/>
    </source>
</evidence>
<keyword evidence="4 6" id="KW-0339">Growth factor</keyword>
<gene>
    <name evidence="9" type="ORF">HFQ381_LOCUS11576</name>
    <name evidence="8" type="ORF">LUA448_LOCUS2318</name>
    <name evidence="10" type="ORF">QYT958_LOCUS2688</name>
</gene>
<evidence type="ECO:0000259" key="7">
    <source>
        <dbReference type="PROSITE" id="PS51362"/>
    </source>
</evidence>
<dbReference type="Gene3D" id="2.10.90.10">
    <property type="entry name" value="Cystine-knot cytokines"/>
    <property type="match status" value="1"/>
</dbReference>
<evidence type="ECO:0000256" key="6">
    <source>
        <dbReference type="RuleBase" id="RU000354"/>
    </source>
</evidence>
<comment type="similarity">
    <text evidence="2 6">Belongs to the TGF-beta family.</text>
</comment>
<dbReference type="InterPro" id="IPR017948">
    <property type="entry name" value="TGFb_CS"/>
</dbReference>
<evidence type="ECO:0000313" key="8">
    <source>
        <dbReference type="EMBL" id="CAF3202720.1"/>
    </source>
</evidence>
<name>A0A820FU58_9BILA</name>
<organism evidence="9 11">
    <name type="scientific">Rotaria socialis</name>
    <dbReference type="NCBI Taxonomy" id="392032"/>
    <lineage>
        <taxon>Eukaryota</taxon>
        <taxon>Metazoa</taxon>
        <taxon>Spiralia</taxon>
        <taxon>Gnathifera</taxon>
        <taxon>Rotifera</taxon>
        <taxon>Eurotatoria</taxon>
        <taxon>Bdelloidea</taxon>
        <taxon>Philodinida</taxon>
        <taxon>Philodinidae</taxon>
        <taxon>Rotaria</taxon>
    </lineage>
</organism>
<dbReference type="InterPro" id="IPR001839">
    <property type="entry name" value="TGF-b_C"/>
</dbReference>
<dbReference type="PROSITE" id="PS51362">
    <property type="entry name" value="TGF_BETA_2"/>
    <property type="match status" value="1"/>
</dbReference>
<dbReference type="PANTHER" id="PTHR11848:SF270">
    <property type="entry name" value="BONE MORPHOGENETIC PROTEIN 3-LIKE"/>
    <property type="match status" value="1"/>
</dbReference>
<accession>A0A820FU58</accession>
<evidence type="ECO:0000256" key="4">
    <source>
        <dbReference type="ARBA" id="ARBA00023030"/>
    </source>
</evidence>
<keyword evidence="5" id="KW-1015">Disulfide bond</keyword>
<comment type="caution">
    <text evidence="9">The sequence shown here is derived from an EMBL/GenBank/DDBJ whole genome shotgun (WGS) entry which is preliminary data.</text>
</comment>
<dbReference type="InterPro" id="IPR015615">
    <property type="entry name" value="TGF-beta-rel"/>
</dbReference>